<dbReference type="FunFam" id="3.30.230.10:FF:000005">
    <property type="entry name" value="DNA gyrase subunit B"/>
    <property type="match status" value="1"/>
</dbReference>
<dbReference type="InterPro" id="IPR013760">
    <property type="entry name" value="Topo_IIA-like_dom_sf"/>
</dbReference>
<dbReference type="CDD" id="cd16928">
    <property type="entry name" value="HATPase_GyrB-like"/>
    <property type="match status" value="1"/>
</dbReference>
<reference evidence="12 13" key="1">
    <citation type="submission" date="2016-04" db="EMBL/GenBank/DDBJ databases">
        <title>Genome analysis of Thermosulfurimonas dismutans, the first thermophilic sulfur-disproportionating bacterium of the phylum Thermodesulfobacteria.</title>
        <authorList>
            <person name="Mardanov A.V."/>
            <person name="Beletsky A.V."/>
            <person name="Kadnikov V.V."/>
            <person name="Slobodkin A.I."/>
            <person name="Ravin N.V."/>
        </authorList>
    </citation>
    <scope>NUCLEOTIDE SEQUENCE [LARGE SCALE GENOMIC DNA]</scope>
    <source>
        <strain evidence="12 13">S95</strain>
    </source>
</reference>
<dbReference type="GO" id="GO:0006265">
    <property type="term" value="P:DNA topological change"/>
    <property type="evidence" value="ECO:0007669"/>
    <property type="project" value="UniProtKB-UniRule"/>
</dbReference>
<comment type="subunit">
    <text evidence="10">Heterotetramer, composed of two GyrA and two GyrB chains. In the heterotetramer, GyrA contains the active site tyrosine that forms a transient covalent intermediate with DNA, while GyrB binds cofactors and catalyzes ATP hydrolysis.</text>
</comment>
<dbReference type="EMBL" id="LWLG01000001">
    <property type="protein sequence ID" value="OAQ21779.1"/>
    <property type="molecule type" value="Genomic_DNA"/>
</dbReference>
<proteinExistence type="inferred from homology"/>
<dbReference type="GO" id="GO:0046872">
    <property type="term" value="F:metal ion binding"/>
    <property type="evidence" value="ECO:0007669"/>
    <property type="project" value="UniProtKB-KW"/>
</dbReference>
<dbReference type="InterPro" id="IPR013759">
    <property type="entry name" value="Topo_IIA_B_C"/>
</dbReference>
<dbReference type="GO" id="GO:0006261">
    <property type="term" value="P:DNA-templated DNA replication"/>
    <property type="evidence" value="ECO:0007669"/>
    <property type="project" value="UniProtKB-UniRule"/>
</dbReference>
<keyword evidence="5 10" id="KW-0067">ATP-binding</keyword>
<dbReference type="InterPro" id="IPR003594">
    <property type="entry name" value="HATPase_dom"/>
</dbReference>
<dbReference type="NCBIfam" id="NF011501">
    <property type="entry name" value="PRK14939.1"/>
    <property type="match status" value="1"/>
</dbReference>
<feature type="site" description="Interaction with DNA" evidence="10">
    <location>
        <position position="449"/>
    </location>
</feature>
<organism evidence="12 13">
    <name type="scientific">Thermosulfurimonas dismutans</name>
    <dbReference type="NCBI Taxonomy" id="999894"/>
    <lineage>
        <taxon>Bacteria</taxon>
        <taxon>Pseudomonadati</taxon>
        <taxon>Thermodesulfobacteriota</taxon>
        <taxon>Thermodesulfobacteria</taxon>
        <taxon>Thermodesulfobacteriales</taxon>
        <taxon>Thermodesulfobacteriaceae</taxon>
        <taxon>Thermosulfurimonas</taxon>
    </lineage>
</organism>
<dbReference type="Pfam" id="PF01751">
    <property type="entry name" value="Toprim"/>
    <property type="match status" value="1"/>
</dbReference>
<name>A0A179D7S0_9BACT</name>
<evidence type="ECO:0000256" key="10">
    <source>
        <dbReference type="HAMAP-Rule" id="MF_01898"/>
    </source>
</evidence>
<dbReference type="SMART" id="SM00433">
    <property type="entry name" value="TOP2c"/>
    <property type="match status" value="1"/>
</dbReference>
<dbReference type="SUPFAM" id="SSF55874">
    <property type="entry name" value="ATPase domain of HSP90 chaperone/DNA topoisomerase II/histidine kinase"/>
    <property type="match status" value="1"/>
</dbReference>
<comment type="cofactor">
    <cofactor evidence="10">
        <name>Mg(2+)</name>
        <dbReference type="ChEBI" id="CHEBI:18420"/>
    </cofactor>
    <cofactor evidence="10">
        <name>Mn(2+)</name>
        <dbReference type="ChEBI" id="CHEBI:29035"/>
    </cofactor>
    <cofactor evidence="10">
        <name>Ca(2+)</name>
        <dbReference type="ChEBI" id="CHEBI:29108"/>
    </cofactor>
    <text evidence="10">Binds two Mg(2+) per subunit. The magnesium ions form salt bridges with both the protein and the DNA. Can also accept other divalent metal cations, such as Mn(2+) or Ca(2+).</text>
</comment>
<keyword evidence="10" id="KW-0963">Cytoplasm</keyword>
<dbReference type="SUPFAM" id="SSF56719">
    <property type="entry name" value="Type II DNA topoisomerase"/>
    <property type="match status" value="1"/>
</dbReference>
<evidence type="ECO:0000256" key="7">
    <source>
        <dbReference type="ARBA" id="ARBA00023029"/>
    </source>
</evidence>
<dbReference type="PANTHER" id="PTHR45866">
    <property type="entry name" value="DNA GYRASE/TOPOISOMERASE SUBUNIT B"/>
    <property type="match status" value="1"/>
</dbReference>
<dbReference type="GO" id="GO:0005524">
    <property type="term" value="F:ATP binding"/>
    <property type="evidence" value="ECO:0007669"/>
    <property type="project" value="UniProtKB-UniRule"/>
</dbReference>
<dbReference type="InterPro" id="IPR036890">
    <property type="entry name" value="HATPase_C_sf"/>
</dbReference>
<dbReference type="Pfam" id="PF00204">
    <property type="entry name" value="DNA_gyraseB"/>
    <property type="match status" value="1"/>
</dbReference>
<dbReference type="Pfam" id="PF02518">
    <property type="entry name" value="HATPase_c"/>
    <property type="match status" value="1"/>
</dbReference>
<dbReference type="HAMAP" id="MF_01898">
    <property type="entry name" value="GyrB"/>
    <property type="match status" value="1"/>
</dbReference>
<dbReference type="Gene3D" id="3.30.230.10">
    <property type="match status" value="1"/>
</dbReference>
<dbReference type="InterPro" id="IPR018522">
    <property type="entry name" value="TopoIIA_CS"/>
</dbReference>
<dbReference type="InterPro" id="IPR014721">
    <property type="entry name" value="Ribsml_uS5_D2-typ_fold_subgr"/>
</dbReference>
<dbReference type="FunFam" id="3.30.565.10:FF:000002">
    <property type="entry name" value="DNA gyrase subunit B"/>
    <property type="match status" value="1"/>
</dbReference>
<dbReference type="NCBIfam" id="TIGR01059">
    <property type="entry name" value="gyrB"/>
    <property type="match status" value="1"/>
</dbReference>
<comment type="caution">
    <text evidence="12">The sequence shown here is derived from an EMBL/GenBank/DDBJ whole genome shotgun (WGS) entry which is preliminary data.</text>
</comment>
<dbReference type="GO" id="GO:0005737">
    <property type="term" value="C:cytoplasm"/>
    <property type="evidence" value="ECO:0007669"/>
    <property type="project" value="UniProtKB-SubCell"/>
</dbReference>
<comment type="function">
    <text evidence="10">A type II topoisomerase that negatively supercoils closed circular double-stranded (ds) DNA in an ATP-dependent manner to modulate DNA topology and maintain chromosomes in an underwound state. Negative supercoiling favors strand separation, and DNA replication, transcription, recombination and repair, all of which involve strand separation. Also able to catalyze the interconversion of other topological isomers of dsDNA rings, including catenanes and knotted rings. Type II topoisomerases break and join 2 DNA strands simultaneously in an ATP-dependent manner.</text>
</comment>
<evidence type="ECO:0000256" key="8">
    <source>
        <dbReference type="ARBA" id="ARBA00023125"/>
    </source>
</evidence>
<keyword evidence="4 10" id="KW-0547">Nucleotide-binding</keyword>
<comment type="catalytic activity">
    <reaction evidence="1 10">
        <text>ATP-dependent breakage, passage and rejoining of double-stranded DNA.</text>
        <dbReference type="EC" id="5.6.2.2"/>
    </reaction>
</comment>
<dbReference type="PROSITE" id="PS00177">
    <property type="entry name" value="TOPOISOMERASE_II"/>
    <property type="match status" value="1"/>
</dbReference>
<dbReference type="CDD" id="cd03366">
    <property type="entry name" value="TOPRIM_TopoIIA_GyrB"/>
    <property type="match status" value="1"/>
</dbReference>
<dbReference type="Proteomes" id="UP000078390">
    <property type="component" value="Unassembled WGS sequence"/>
</dbReference>
<accession>A0A179D7S0</accession>
<protein>
    <recommendedName>
        <fullName evidence="10">DNA gyrase subunit B</fullName>
        <ecNumber evidence="10">5.6.2.2</ecNumber>
    </recommendedName>
</protein>
<comment type="similarity">
    <text evidence="2 10">Belongs to the type II topoisomerase GyrB family.</text>
</comment>
<dbReference type="PRINTS" id="PR00418">
    <property type="entry name" value="TPI2FAMILY"/>
</dbReference>
<dbReference type="InterPro" id="IPR000565">
    <property type="entry name" value="Topo_IIA_B"/>
</dbReference>
<sequence>MSKQTYGAESIRVLSGLEGVRVRPAMYIGSTGPEGFHHLLWEVLDNSVDEALAGYCNQIQVVLNADGSATVEDNGRGIPVDIHPQEGISALEVVMTRLHAGGKFERAVYKVSGGLHGVGVSVVNALSEWLVAEVYREGFIYRQSYRRGIPDGPVEKIGRTQKTGTRVTFKPDPEIFGELEFDYEVIKNRLRELAFLNPEVKFILRDERTGAEETFHFKGGLSEFVKYLNRKREPIHRKIVHLSGERDLVKVEVALQYHTGYTETVYAYVNNIHTREGGSHLVGFRTALTRAINRYLSSAEGLPKNMRVKVEGEDVREGLCAVISLRMPDPQFEGQTKMKLGNSEIKPLVDSIVFEGLMRFFEENPGEAKKIMAKVVQAARAREAARKAREIARKKGEALETLVAGKLAECQEKDPEKRELFIVEGDSAGGSAKQARDRRFQAILPLRGKILNVEKARIDKVLSSEEIKQLVASLGTGIGPDFDPEKARFRRIIIMTDADVDGAHIRTLLLTFFYRQMTELLERGWLYIAQPPLYRVSENKKDIYIKDDASLDAYLFGRALKKVILNLSGEIVSADLSRRILEDMAGLERALSELLRRGIPPDGALVLVSSGFTRADHFDSEERVAELAERFKEKGYAVGRLKSSSERPEAYEFEVTSQKEGYLSYTVGPAIPVRREFREVVRFYRRLEPYLGKRVEIKIGEEKRAYQDLISGLSEILVLVRDTGRKGLHIQRYKGLGEMNPSQLWETTMDPERRILLRVEVQDAAEADELFSTLMGDKVEPRREFIQTHALEYRELDV</sequence>
<feature type="binding site" evidence="10">
    <location>
        <position position="424"/>
    </location>
    <ligand>
        <name>Mg(2+)</name>
        <dbReference type="ChEBI" id="CHEBI:18420"/>
        <label>1</label>
        <note>catalytic</note>
    </ligand>
</feature>
<dbReference type="Gene3D" id="3.30.565.10">
    <property type="entry name" value="Histidine kinase-like ATPase, C-terminal domain"/>
    <property type="match status" value="1"/>
</dbReference>
<dbReference type="PROSITE" id="PS50880">
    <property type="entry name" value="TOPRIM"/>
    <property type="match status" value="1"/>
</dbReference>
<dbReference type="GO" id="GO:0003677">
    <property type="term" value="F:DNA binding"/>
    <property type="evidence" value="ECO:0007669"/>
    <property type="project" value="UniProtKB-KW"/>
</dbReference>
<feature type="site" description="Interaction with DNA" evidence="10">
    <location>
        <position position="452"/>
    </location>
</feature>
<dbReference type="AlphaFoldDB" id="A0A179D7S0"/>
<keyword evidence="13" id="KW-1185">Reference proteome</keyword>
<gene>
    <name evidence="10" type="primary">gyrB</name>
    <name evidence="12" type="ORF">TDIS_0297</name>
</gene>
<evidence type="ECO:0000256" key="5">
    <source>
        <dbReference type="ARBA" id="ARBA00022840"/>
    </source>
</evidence>
<feature type="domain" description="Toprim" evidence="11">
    <location>
        <begin position="418"/>
        <end position="532"/>
    </location>
</feature>
<dbReference type="InterPro" id="IPR034160">
    <property type="entry name" value="TOPRIM_GyrB"/>
</dbReference>
<dbReference type="PRINTS" id="PR01159">
    <property type="entry name" value="DNAGYRASEB"/>
</dbReference>
<evidence type="ECO:0000313" key="12">
    <source>
        <dbReference type="EMBL" id="OAQ21779.1"/>
    </source>
</evidence>
<evidence type="ECO:0000259" key="11">
    <source>
        <dbReference type="PROSITE" id="PS50880"/>
    </source>
</evidence>
<dbReference type="Gene3D" id="3.40.50.670">
    <property type="match status" value="2"/>
</dbReference>
<dbReference type="PATRIC" id="fig|999894.6.peg.298"/>
<dbReference type="EC" id="5.6.2.2" evidence="10"/>
<evidence type="ECO:0000256" key="1">
    <source>
        <dbReference type="ARBA" id="ARBA00000185"/>
    </source>
</evidence>
<dbReference type="SUPFAM" id="SSF54211">
    <property type="entry name" value="Ribosomal protein S5 domain 2-like"/>
    <property type="match status" value="1"/>
</dbReference>
<keyword evidence="8" id="KW-0238">DNA-binding</keyword>
<dbReference type="GO" id="GO:0003918">
    <property type="term" value="F:DNA topoisomerase type II (double strand cut, ATP-hydrolyzing) activity"/>
    <property type="evidence" value="ECO:0007669"/>
    <property type="project" value="UniProtKB-UniRule"/>
</dbReference>
<dbReference type="InterPro" id="IPR006171">
    <property type="entry name" value="TOPRIM_dom"/>
</dbReference>
<keyword evidence="3 10" id="KW-0479">Metal-binding</keyword>
<keyword evidence="6 10" id="KW-0460">Magnesium</keyword>
<dbReference type="InterPro" id="IPR001241">
    <property type="entry name" value="Topo_IIA"/>
</dbReference>
<dbReference type="RefSeq" id="WP_068668547.1">
    <property type="nucleotide sequence ID" value="NZ_LWLG01000001.1"/>
</dbReference>
<dbReference type="STRING" id="999894.TDIS_0297"/>
<dbReference type="InterPro" id="IPR020568">
    <property type="entry name" value="Ribosomal_Su5_D2-typ_SF"/>
</dbReference>
<dbReference type="CDD" id="cd00822">
    <property type="entry name" value="TopoII_Trans_DNA_gyrase"/>
    <property type="match status" value="1"/>
</dbReference>
<evidence type="ECO:0000313" key="13">
    <source>
        <dbReference type="Proteomes" id="UP000078390"/>
    </source>
</evidence>
<dbReference type="InterPro" id="IPR002288">
    <property type="entry name" value="DNA_gyrase_B_C"/>
</dbReference>
<feature type="binding site" evidence="10">
    <location>
        <position position="497"/>
    </location>
    <ligand>
        <name>Mg(2+)</name>
        <dbReference type="ChEBI" id="CHEBI:18420"/>
        <label>2</label>
    </ligand>
</feature>
<evidence type="ECO:0000256" key="9">
    <source>
        <dbReference type="ARBA" id="ARBA00023235"/>
    </source>
</evidence>
<dbReference type="InterPro" id="IPR013506">
    <property type="entry name" value="Topo_IIA_bsu_dom2"/>
</dbReference>
<evidence type="ECO:0000256" key="3">
    <source>
        <dbReference type="ARBA" id="ARBA00022723"/>
    </source>
</evidence>
<dbReference type="SMART" id="SM00387">
    <property type="entry name" value="HATPase_c"/>
    <property type="match status" value="1"/>
</dbReference>
<dbReference type="InterPro" id="IPR011557">
    <property type="entry name" value="GyrB"/>
</dbReference>
<evidence type="ECO:0000256" key="4">
    <source>
        <dbReference type="ARBA" id="ARBA00022741"/>
    </source>
</evidence>
<keyword evidence="7 10" id="KW-0799">Topoisomerase</keyword>
<evidence type="ECO:0000256" key="2">
    <source>
        <dbReference type="ARBA" id="ARBA00010708"/>
    </source>
</evidence>
<feature type="binding site" evidence="10">
    <location>
        <position position="499"/>
    </location>
    <ligand>
        <name>Mg(2+)</name>
        <dbReference type="ChEBI" id="CHEBI:18420"/>
        <label>2</label>
    </ligand>
</feature>
<dbReference type="GO" id="GO:0005694">
    <property type="term" value="C:chromosome"/>
    <property type="evidence" value="ECO:0007669"/>
    <property type="project" value="InterPro"/>
</dbReference>
<dbReference type="OrthoDB" id="9802808at2"/>
<dbReference type="NCBIfam" id="NF004189">
    <property type="entry name" value="PRK05644.1"/>
    <property type="match status" value="1"/>
</dbReference>
<keyword evidence="9 10" id="KW-0413">Isomerase</keyword>
<dbReference type="PANTHER" id="PTHR45866:SF1">
    <property type="entry name" value="DNA GYRASE SUBUNIT B, MITOCHONDRIAL"/>
    <property type="match status" value="1"/>
</dbReference>
<evidence type="ECO:0000256" key="6">
    <source>
        <dbReference type="ARBA" id="ARBA00022842"/>
    </source>
</evidence>
<comment type="subcellular location">
    <subcellularLocation>
        <location evidence="10">Cytoplasm</location>
    </subcellularLocation>
</comment>
<dbReference type="Pfam" id="PF00986">
    <property type="entry name" value="DNA_gyraseB_C"/>
    <property type="match status" value="1"/>
</dbReference>
<feature type="binding site" evidence="10">
    <location>
        <position position="497"/>
    </location>
    <ligand>
        <name>Mg(2+)</name>
        <dbReference type="ChEBI" id="CHEBI:18420"/>
        <label>1</label>
        <note>catalytic</note>
    </ligand>
</feature>
<comment type="miscellaneous">
    <text evidence="10">Few gyrases are as efficient as E.coli at forming negative supercoils. Not all organisms have 2 type II topoisomerases; in organisms with a single type II topoisomerase this enzyme also has to decatenate newly replicated chromosomes.</text>
</comment>